<name>A0A2P2QWZ4_RHIMU</name>
<reference evidence="1" key="1">
    <citation type="submission" date="2018-02" db="EMBL/GenBank/DDBJ databases">
        <title>Rhizophora mucronata_Transcriptome.</title>
        <authorList>
            <person name="Meera S.P."/>
            <person name="Sreeshan A."/>
            <person name="Augustine A."/>
        </authorList>
    </citation>
    <scope>NUCLEOTIDE SEQUENCE</scope>
    <source>
        <tissue evidence="1">Leaf</tissue>
    </source>
</reference>
<proteinExistence type="predicted"/>
<dbReference type="AlphaFoldDB" id="A0A2P2QWZ4"/>
<organism evidence="1">
    <name type="scientific">Rhizophora mucronata</name>
    <name type="common">Asiatic mangrove</name>
    <dbReference type="NCBI Taxonomy" id="61149"/>
    <lineage>
        <taxon>Eukaryota</taxon>
        <taxon>Viridiplantae</taxon>
        <taxon>Streptophyta</taxon>
        <taxon>Embryophyta</taxon>
        <taxon>Tracheophyta</taxon>
        <taxon>Spermatophyta</taxon>
        <taxon>Magnoliopsida</taxon>
        <taxon>eudicotyledons</taxon>
        <taxon>Gunneridae</taxon>
        <taxon>Pentapetalae</taxon>
        <taxon>rosids</taxon>
        <taxon>fabids</taxon>
        <taxon>Malpighiales</taxon>
        <taxon>Rhizophoraceae</taxon>
        <taxon>Rhizophora</taxon>
    </lineage>
</organism>
<protein>
    <submittedName>
        <fullName evidence="1">Uncharacterized protein</fullName>
    </submittedName>
</protein>
<dbReference type="EMBL" id="GGEC01091046">
    <property type="protein sequence ID" value="MBX71530.1"/>
    <property type="molecule type" value="Transcribed_RNA"/>
</dbReference>
<accession>A0A2P2QWZ4</accession>
<sequence>MQKPAVEASRVRVVIFSTMALFVPSKVNKPWIYTQRNRLR</sequence>
<evidence type="ECO:0000313" key="1">
    <source>
        <dbReference type="EMBL" id="MBX71530.1"/>
    </source>
</evidence>